<evidence type="ECO:0000313" key="2">
    <source>
        <dbReference type="Proteomes" id="UP000356253"/>
    </source>
</evidence>
<proteinExistence type="predicted"/>
<evidence type="ECO:0000313" key="1">
    <source>
        <dbReference type="EMBL" id="VVU99920.1"/>
    </source>
</evidence>
<sequence length="468" mass="51948">MNKIILKVTKIVPLFLFLLLMVSCVDDDDNGNVIEGNNSIIEYIAKNPEYSLFQQLIEKANYDAALDGNSGSLTILAPNNEAMETYFQANNISGIEEITEAEAFSLVRYHLLETITYEENFVTGYLKTLSAVPLTDSTETNLNLLINAQEDNVRFNGNVEFTQTDIEVDNGLFHEINGVLGLPTLETFLEADINLSPFYEAALQNNAEIINEFTSEENKTLFIPSADLFTTYWENANLSSDEINQFFSYHALDGLMITSRLKTGYTNTLATLNINNEEKALSLYVNKEVGLLLNGTASITVQDIVTTNGVIHALSDVLTLPTLTDFINADNDLNTLVEAFNREDIVSEDYLGRLATMNDSQTPYTVFAPINEAFEDVLIELYPEQNASLEELSEANLISILNLHIAPNLDLELNNYNSSTITTLGGDISIDTESPSLMDSNQRTSNILDKRAQAMNGSLFKIDTVLLP</sequence>
<organism evidence="1 2">
    <name type="scientific">Mesonia oceanica</name>
    <dbReference type="NCBI Taxonomy" id="2687242"/>
    <lineage>
        <taxon>Bacteria</taxon>
        <taxon>Pseudomonadati</taxon>
        <taxon>Bacteroidota</taxon>
        <taxon>Flavobacteriia</taxon>
        <taxon>Flavobacteriales</taxon>
        <taxon>Flavobacteriaceae</taxon>
        <taxon>Mesonia</taxon>
    </lineage>
</organism>
<comment type="caution">
    <text evidence="1">The sequence shown here is derived from an EMBL/GenBank/DDBJ whole genome shotgun (WGS) entry which is preliminary data.</text>
</comment>
<keyword evidence="2" id="KW-1185">Reference proteome</keyword>
<reference evidence="1" key="1">
    <citation type="submission" date="2019-09" db="EMBL/GenBank/DDBJ databases">
        <authorList>
            <person name="Rodrigo-Torres L."/>
            <person name="Arahal R. D."/>
            <person name="Lucena T."/>
        </authorList>
    </citation>
    <scope>NUCLEOTIDE SEQUENCE</scope>
    <source>
        <strain evidence="1">ISS653</strain>
    </source>
</reference>
<protein>
    <submittedName>
        <fullName evidence="1">Uncharacterized protein</fullName>
    </submittedName>
</protein>
<gene>
    <name evidence="1" type="ORF">FVB9532_01181</name>
</gene>
<accession>A0AC61Y5Y6</accession>
<dbReference type="EMBL" id="CABVMM010000004">
    <property type="protein sequence ID" value="VVU99920.1"/>
    <property type="molecule type" value="Genomic_DNA"/>
</dbReference>
<dbReference type="Proteomes" id="UP000356253">
    <property type="component" value="Unassembled WGS sequence"/>
</dbReference>
<name>A0AC61Y5Y6_9FLAO</name>